<dbReference type="Pfam" id="PF01425">
    <property type="entry name" value="Amidase"/>
    <property type="match status" value="1"/>
</dbReference>
<dbReference type="PANTHER" id="PTHR42678">
    <property type="entry name" value="AMIDASE"/>
    <property type="match status" value="1"/>
</dbReference>
<evidence type="ECO:0000256" key="1">
    <source>
        <dbReference type="SAM" id="MobiDB-lite"/>
    </source>
</evidence>
<organism evidence="3 4">
    <name type="scientific">Rubrivivax albus</name>
    <dbReference type="NCBI Taxonomy" id="2499835"/>
    <lineage>
        <taxon>Bacteria</taxon>
        <taxon>Pseudomonadati</taxon>
        <taxon>Pseudomonadota</taxon>
        <taxon>Betaproteobacteria</taxon>
        <taxon>Burkholderiales</taxon>
        <taxon>Sphaerotilaceae</taxon>
        <taxon>Rubrivivax</taxon>
    </lineage>
</organism>
<feature type="domain" description="Amidase" evidence="2">
    <location>
        <begin position="15"/>
        <end position="466"/>
    </location>
</feature>
<comment type="caution">
    <text evidence="3">The sequence shown here is derived from an EMBL/GenBank/DDBJ whole genome shotgun (WGS) entry which is preliminary data.</text>
</comment>
<reference evidence="3 4" key="1">
    <citation type="submission" date="2019-01" db="EMBL/GenBank/DDBJ databases">
        <authorList>
            <person name="Chen W.-M."/>
        </authorList>
    </citation>
    <scope>NUCLEOTIDE SEQUENCE [LARGE SCALE GENOMIC DNA]</scope>
    <source>
        <strain evidence="3 4">ICH-3</strain>
    </source>
</reference>
<protein>
    <submittedName>
        <fullName evidence="3">Amidase</fullName>
        <ecNumber evidence="3">3.5.1.4</ecNumber>
    </submittedName>
</protein>
<accession>A0A437JU01</accession>
<dbReference type="GO" id="GO:0004040">
    <property type="term" value="F:amidase activity"/>
    <property type="evidence" value="ECO:0007669"/>
    <property type="project" value="UniProtKB-EC"/>
</dbReference>
<sequence>MGRAAPAASASAQVETLLARADTIDRTGPTINAIVERNPLALAIARAMDHERAQGRVRGPLHGVPVLLKDNIDTGDDMLTTAGSLALAERPAPADAALVERLRAAGAVILGKTNLSEWANFRGARSVSGWSARGGQTRNPHVLDRSPSGSSSGSAAAVAAGLVPLAVGTETDGSLVTPASMCGVVAVKPTLGTVSRRGVVPIAHSQDTAGPMATSVADAALLLQVMAGADAADPATASPAAVLARRGLADLQWNPGALAGVRLGVAREHFGVHPAADTLAEAALRTLRNAGAVLVDPVRVIADPAALGAAEFERLLHEFKADLNAYLAYRGPTSRVRDLAALIAFNRAHADQEMPWFGQETFEAAQRRGGLDSPVYRKAQATCHRLAWQQGLGAALRRHRLDAIVAPTTGPAYPIDPVGGDHWAGGCSQPAAVTGAPHVTVPMGTAFGLPVGLSFYGAPGRDARLLQLAWAYEQQAPARPVPAFRPSVSVRR</sequence>
<dbReference type="InterPro" id="IPR036928">
    <property type="entry name" value="AS_sf"/>
</dbReference>
<dbReference type="EMBL" id="SACT01000005">
    <property type="protein sequence ID" value="RVT50624.1"/>
    <property type="molecule type" value="Genomic_DNA"/>
</dbReference>
<dbReference type="InterPro" id="IPR023631">
    <property type="entry name" value="Amidase_dom"/>
</dbReference>
<keyword evidence="4" id="KW-1185">Reference proteome</keyword>
<name>A0A437JU01_9BURK</name>
<evidence type="ECO:0000313" key="3">
    <source>
        <dbReference type="EMBL" id="RVT50624.1"/>
    </source>
</evidence>
<proteinExistence type="predicted"/>
<gene>
    <name evidence="3" type="ORF">ENE75_15305</name>
</gene>
<dbReference type="EC" id="3.5.1.4" evidence="3"/>
<dbReference type="SUPFAM" id="SSF75304">
    <property type="entry name" value="Amidase signature (AS) enzymes"/>
    <property type="match status" value="1"/>
</dbReference>
<dbReference type="NCBIfam" id="NF006006">
    <property type="entry name" value="PRK08137.1"/>
    <property type="match status" value="1"/>
</dbReference>
<dbReference type="PANTHER" id="PTHR42678:SF34">
    <property type="entry name" value="OS04G0183300 PROTEIN"/>
    <property type="match status" value="1"/>
</dbReference>
<evidence type="ECO:0000313" key="4">
    <source>
        <dbReference type="Proteomes" id="UP000288178"/>
    </source>
</evidence>
<feature type="region of interest" description="Disordered" evidence="1">
    <location>
        <begin position="129"/>
        <end position="150"/>
    </location>
</feature>
<dbReference type="OrthoDB" id="9811471at2"/>
<keyword evidence="3" id="KW-0378">Hydrolase</keyword>
<dbReference type="Proteomes" id="UP000288178">
    <property type="component" value="Unassembled WGS sequence"/>
</dbReference>
<evidence type="ECO:0000259" key="2">
    <source>
        <dbReference type="Pfam" id="PF01425"/>
    </source>
</evidence>
<dbReference type="AlphaFoldDB" id="A0A437JU01"/>
<dbReference type="Gene3D" id="3.90.1300.10">
    <property type="entry name" value="Amidase signature (AS) domain"/>
    <property type="match status" value="1"/>
</dbReference>